<dbReference type="HOGENOM" id="CLU_016970_2_1_1"/>
<dbReference type="Proteomes" id="UP000023758">
    <property type="component" value="Unassembled WGS sequence"/>
</dbReference>
<feature type="compositionally biased region" description="Pro residues" evidence="2">
    <location>
        <begin position="87"/>
        <end position="101"/>
    </location>
</feature>
<dbReference type="Pfam" id="PF05794">
    <property type="entry name" value="Tcp11"/>
    <property type="match status" value="1"/>
</dbReference>
<evidence type="ECO:0000256" key="2">
    <source>
        <dbReference type="SAM" id="MobiDB-lite"/>
    </source>
</evidence>
<accession>A0A022WD37</accession>
<dbReference type="EMBL" id="KK207721">
    <property type="protein sequence ID" value="EZF56310.1"/>
    <property type="molecule type" value="Genomic_DNA"/>
</dbReference>
<feature type="region of interest" description="Disordered" evidence="2">
    <location>
        <begin position="1"/>
        <end position="124"/>
    </location>
</feature>
<gene>
    <name evidence="3" type="ORF">H103_01178</name>
</gene>
<sequence>MMDSPHKANPSKARPHGKDGEDSGYCLSHSTWMDNDSQNVPKQDSREQSKASSHHHHHRHSGDSSMNNHAISQHPLSPQYNGLRSSLPPPSPSPPPNPFPYHHPELPYPSFGEATSQGNPAAEEANEIELERNVDSTTAAMLVQIPMDMQLTSHQIKILQKAERLPPIRTSTLSELDLNHIMRNINLRIDVNFDRELHFQPIAGEKGHEKRKLAEAYWEAIALEISVHSHHPTSRKQKSVDSWGHKRTTSDSVGAFEPRLPAMLETLKDVVSSLVPERDQQSVMQNLDVPFLLQQVHKGVLDMVNLTKWLATLLKTHCAPMRDPWADRMVAEISEGCETGNIYKMVEGLRTMFGTLESMKLDVANHQIRAFRVILIDDTVRFLQSDLKKRIAANAIDIQRARRWYLNLGHQPLSKSPYLQHELRGSYAPITPLFIGLFSFLMPFEHPKRLEDIFEFEADRLWFIRADIQDLIGLKICSRVFEIVAKEQGRHRHSPYYQQAKAALPSRICSILDNCSDGMSAGFNARHVNTNSPTTNHKWKNNMGLVTLEIAQCICSLEGYSKSNTFPDRKTLEYVEKCLDSFFSSPTGQFREFNLSVQGELEEATFGYVKRYLTMTPLEISEDQRPREYPESTKYAYPQRLLPDVDGIAKRLAHVGVLHWRVWAPVLYLREGPGIAFAPGSNISTMYATE</sequence>
<evidence type="ECO:0008006" key="4">
    <source>
        <dbReference type="Google" id="ProtNLM"/>
    </source>
</evidence>
<feature type="compositionally biased region" description="Polar residues" evidence="2">
    <location>
        <begin position="66"/>
        <end position="84"/>
    </location>
</feature>
<proteinExistence type="inferred from homology"/>
<dbReference type="AlphaFoldDB" id="A0A022WD37"/>
<comment type="similarity">
    <text evidence="1">Belongs to the TCP11 family.</text>
</comment>
<dbReference type="OrthoDB" id="276323at2759"/>
<dbReference type="GO" id="GO:0010737">
    <property type="term" value="P:protein kinase A signaling"/>
    <property type="evidence" value="ECO:0007669"/>
    <property type="project" value="TreeGrafter"/>
</dbReference>
<name>A0A022WD37_TRIRU</name>
<organism evidence="3">
    <name type="scientific">Trichophyton rubrum CBS 288.86</name>
    <dbReference type="NCBI Taxonomy" id="1215330"/>
    <lineage>
        <taxon>Eukaryota</taxon>
        <taxon>Fungi</taxon>
        <taxon>Dikarya</taxon>
        <taxon>Ascomycota</taxon>
        <taxon>Pezizomycotina</taxon>
        <taxon>Eurotiomycetes</taxon>
        <taxon>Eurotiomycetidae</taxon>
        <taxon>Onygenales</taxon>
        <taxon>Arthrodermataceae</taxon>
        <taxon>Trichophyton</taxon>
    </lineage>
</organism>
<reference evidence="3" key="1">
    <citation type="submission" date="2014-02" db="EMBL/GenBank/DDBJ databases">
        <title>The Genome Sequence of Trichophyton rubrum (morphotype fischeri) CBS 288.86.</title>
        <authorList>
            <consortium name="The Broad Institute Genomics Platform"/>
            <person name="Cuomo C.A."/>
            <person name="White T.C."/>
            <person name="Graser Y."/>
            <person name="Martinez-Rossi N."/>
            <person name="Heitman J."/>
            <person name="Young S.K."/>
            <person name="Zeng Q."/>
            <person name="Gargeya S."/>
            <person name="Abouelleil A."/>
            <person name="Alvarado L."/>
            <person name="Chapman S.B."/>
            <person name="Gainer-Dewar J."/>
            <person name="Goldberg J."/>
            <person name="Griggs A."/>
            <person name="Gujja S."/>
            <person name="Hansen M."/>
            <person name="Howarth C."/>
            <person name="Imamovic A."/>
            <person name="Larimer J."/>
            <person name="Martinez D."/>
            <person name="Murphy C."/>
            <person name="Pearson M.D."/>
            <person name="Persinoti G."/>
            <person name="Poon T."/>
            <person name="Priest M."/>
            <person name="Roberts A.D."/>
            <person name="Saif S."/>
            <person name="Shea T.D."/>
            <person name="Sykes S.N."/>
            <person name="Wortman J."/>
            <person name="Nusbaum C."/>
            <person name="Birren B."/>
        </authorList>
    </citation>
    <scope>NUCLEOTIDE SEQUENCE [LARGE SCALE GENOMIC DNA]</scope>
    <source>
        <strain evidence="3">CBS 288.86</strain>
    </source>
</reference>
<dbReference type="PANTHER" id="PTHR12832">
    <property type="entry name" value="TESTIS-SPECIFIC PROTEIN PBS13 T-COMPLEX 11"/>
    <property type="match status" value="1"/>
</dbReference>
<dbReference type="InterPro" id="IPR008862">
    <property type="entry name" value="Tcp11"/>
</dbReference>
<evidence type="ECO:0000256" key="1">
    <source>
        <dbReference type="ARBA" id="ARBA00010954"/>
    </source>
</evidence>
<evidence type="ECO:0000313" key="3">
    <source>
        <dbReference type="EMBL" id="EZF56310.1"/>
    </source>
</evidence>
<protein>
    <recommendedName>
        <fullName evidence="4">SOK1 protein</fullName>
    </recommendedName>
</protein>
<feature type="compositionally biased region" description="Polar residues" evidence="2">
    <location>
        <begin position="28"/>
        <end position="42"/>
    </location>
</feature>
<dbReference type="PANTHER" id="PTHR12832:SF11">
    <property type="entry name" value="LD23868P"/>
    <property type="match status" value="1"/>
</dbReference>